<evidence type="ECO:0000256" key="2">
    <source>
        <dbReference type="PROSITE-ProRule" id="PRU00335"/>
    </source>
</evidence>
<evidence type="ECO:0000256" key="1">
    <source>
        <dbReference type="ARBA" id="ARBA00023125"/>
    </source>
</evidence>
<reference evidence="4 5" key="1">
    <citation type="submission" date="2021-03" db="EMBL/GenBank/DDBJ databases">
        <title>Enterococcal diversity collection.</title>
        <authorList>
            <person name="Gilmore M.S."/>
            <person name="Schwartzman J."/>
            <person name="Van Tyne D."/>
            <person name="Martin M."/>
            <person name="Earl A.M."/>
            <person name="Manson A.L."/>
            <person name="Straub T."/>
            <person name="Salamzade R."/>
            <person name="Saavedra J."/>
            <person name="Lebreton F."/>
            <person name="Prichula J."/>
            <person name="Schaufler K."/>
            <person name="Gaca A."/>
            <person name="Sgardioli B."/>
            <person name="Wagenaar J."/>
            <person name="Strong T."/>
        </authorList>
    </citation>
    <scope>NUCLEOTIDE SEQUENCE [LARGE SCALE GENOMIC DNA]</scope>
    <source>
        <strain evidence="4 5">MJM12</strain>
    </source>
</reference>
<sequence length="177" mass="20991">MAATDYSKSLKKDSQEWITLALLEILKTKPLPQITVSEIAKKAGVSRMAFYRHFSGLEDVLFSYYEPKFEKIFDKTLNKISHEQKIIDLTEFFNDLTPDFKRAITGGYETLLFQIFTQQMAHFYDATTTWSDWKDPKRNYWIKFMSAGLFEVWLTWIQTGQKESLEEMTQLIREFHE</sequence>
<dbReference type="PANTHER" id="PTHR43479:SF11">
    <property type="entry name" value="ACREF_ENVCD OPERON REPRESSOR-RELATED"/>
    <property type="match status" value="1"/>
</dbReference>
<name>A0ABS3HA57_9ENTE</name>
<accession>A0ABS3HA57</accession>
<dbReference type="RefSeq" id="WP_206903919.1">
    <property type="nucleotide sequence ID" value="NZ_JAFLVT010000014.1"/>
</dbReference>
<dbReference type="Pfam" id="PF00440">
    <property type="entry name" value="TetR_N"/>
    <property type="match status" value="1"/>
</dbReference>
<dbReference type="PANTHER" id="PTHR43479">
    <property type="entry name" value="ACREF/ENVCD OPERON REPRESSOR-RELATED"/>
    <property type="match status" value="1"/>
</dbReference>
<protein>
    <submittedName>
        <fullName evidence="4">TetR/AcrR family transcriptional regulator</fullName>
    </submittedName>
</protein>
<keyword evidence="5" id="KW-1185">Reference proteome</keyword>
<feature type="domain" description="HTH tetR-type" evidence="3">
    <location>
        <begin position="12"/>
        <end position="72"/>
    </location>
</feature>
<organism evidence="4 5">
    <name type="scientific">Candidatus Enterococcus myersii</name>
    <dbReference type="NCBI Taxonomy" id="2815322"/>
    <lineage>
        <taxon>Bacteria</taxon>
        <taxon>Bacillati</taxon>
        <taxon>Bacillota</taxon>
        <taxon>Bacilli</taxon>
        <taxon>Lactobacillales</taxon>
        <taxon>Enterococcaceae</taxon>
        <taxon>Enterococcus</taxon>
    </lineage>
</organism>
<comment type="caution">
    <text evidence="4">The sequence shown here is derived from an EMBL/GenBank/DDBJ whole genome shotgun (WGS) entry which is preliminary data.</text>
</comment>
<dbReference type="SUPFAM" id="SSF46689">
    <property type="entry name" value="Homeodomain-like"/>
    <property type="match status" value="1"/>
</dbReference>
<evidence type="ECO:0000313" key="4">
    <source>
        <dbReference type="EMBL" id="MBO0449849.1"/>
    </source>
</evidence>
<feature type="DNA-binding region" description="H-T-H motif" evidence="2">
    <location>
        <begin position="35"/>
        <end position="54"/>
    </location>
</feature>
<dbReference type="InterPro" id="IPR050624">
    <property type="entry name" value="HTH-type_Tx_Regulator"/>
</dbReference>
<dbReference type="Proteomes" id="UP000664256">
    <property type="component" value="Unassembled WGS sequence"/>
</dbReference>
<dbReference type="InterPro" id="IPR001647">
    <property type="entry name" value="HTH_TetR"/>
</dbReference>
<dbReference type="Gene3D" id="1.10.357.10">
    <property type="entry name" value="Tetracycline Repressor, domain 2"/>
    <property type="match status" value="1"/>
</dbReference>
<dbReference type="PROSITE" id="PS50977">
    <property type="entry name" value="HTH_TETR_2"/>
    <property type="match status" value="1"/>
</dbReference>
<proteinExistence type="predicted"/>
<gene>
    <name evidence="4" type="ORF">JZO76_09890</name>
</gene>
<dbReference type="InterPro" id="IPR009057">
    <property type="entry name" value="Homeodomain-like_sf"/>
</dbReference>
<evidence type="ECO:0000313" key="5">
    <source>
        <dbReference type="Proteomes" id="UP000664256"/>
    </source>
</evidence>
<evidence type="ECO:0000259" key="3">
    <source>
        <dbReference type="PROSITE" id="PS50977"/>
    </source>
</evidence>
<dbReference type="EMBL" id="JAFLVT010000014">
    <property type="protein sequence ID" value="MBO0449849.1"/>
    <property type="molecule type" value="Genomic_DNA"/>
</dbReference>
<keyword evidence="1 2" id="KW-0238">DNA-binding</keyword>